<organism evidence="1 2">
    <name type="scientific">Virgibacillus necropolis</name>
    <dbReference type="NCBI Taxonomy" id="163877"/>
    <lineage>
        <taxon>Bacteria</taxon>
        <taxon>Bacillati</taxon>
        <taxon>Bacillota</taxon>
        <taxon>Bacilli</taxon>
        <taxon>Bacillales</taxon>
        <taxon>Bacillaceae</taxon>
        <taxon>Virgibacillus</taxon>
    </lineage>
</organism>
<accession>A0A221M885</accession>
<reference evidence="1 2" key="1">
    <citation type="journal article" date="2003" name="Int. J. Syst. Evol. Microbiol.">
        <title>Virgibacillus carmonensis sp. nov., Virgibacillus necropolis sp. nov. and Virgibacillus picturae sp. nov., three novel species isolated from deteriorated mural paintings, transfer of the species of the genus salibacillus to Virgibacillus, as Virgibacillus marismortui comb. nov. and Virgibacillus salexigens comb. nov., and emended description of the genus Virgibacillus.</title>
        <authorList>
            <person name="Heyrman J."/>
            <person name="Logan N.A."/>
            <person name="Busse H.J."/>
            <person name="Balcaen A."/>
            <person name="Lebbe L."/>
            <person name="Rodriguez-Diaz M."/>
            <person name="Swings J."/>
            <person name="De Vos P."/>
        </authorList>
    </citation>
    <scope>NUCLEOTIDE SEQUENCE [LARGE SCALE GENOMIC DNA]</scope>
    <source>
        <strain evidence="1 2">LMG 19488</strain>
    </source>
</reference>
<sequence>MNIHSLKNEISQVDGWYHKLIFIVDRNEQFHTRIPLLDDYEKVNVNRVLSEGLISVPKQKYPMYIDELLEKVLKSKENIYILQHNDILFDPVLQTNPVRLLENLSKTYKLIVEWPGRYVDGRLIYAEYGHPEYFVSGDFEGKVYIK</sequence>
<keyword evidence="2" id="KW-1185">Reference proteome</keyword>
<protein>
    <submittedName>
        <fullName evidence="1">Virulence associated protein</fullName>
    </submittedName>
</protein>
<dbReference type="OrthoDB" id="7503064at2"/>
<evidence type="ECO:0000313" key="1">
    <source>
        <dbReference type="EMBL" id="ASN03848.1"/>
    </source>
</evidence>
<dbReference type="KEGG" id="vne:CFK40_01935"/>
<evidence type="ECO:0000313" key="2">
    <source>
        <dbReference type="Proteomes" id="UP000204391"/>
    </source>
</evidence>
<gene>
    <name evidence="1" type="ORF">CFK40_01935</name>
</gene>
<dbReference type="Proteomes" id="UP000204391">
    <property type="component" value="Chromosome"/>
</dbReference>
<dbReference type="EMBL" id="CP022437">
    <property type="protein sequence ID" value="ASN03848.1"/>
    <property type="molecule type" value="Genomic_DNA"/>
</dbReference>
<name>A0A221M885_9BACI</name>
<dbReference type="InterPro" id="IPR048067">
    <property type="entry name" value="BREX_3_BrxF"/>
</dbReference>
<dbReference type="RefSeq" id="WP_089530418.1">
    <property type="nucleotide sequence ID" value="NZ_CP022437.1"/>
</dbReference>
<dbReference type="NCBIfam" id="NF033453">
    <property type="entry name" value="BREX_3_BrxF"/>
    <property type="match status" value="1"/>
</dbReference>
<proteinExistence type="predicted"/>
<dbReference type="AlphaFoldDB" id="A0A221M885"/>